<reference evidence="2 3" key="1">
    <citation type="submission" date="2024-08" db="EMBL/GenBank/DDBJ databases">
        <title>Clostridium lapicellarii sp. nov., and Clostridium renhuaiense sp. nov., two species isolated from the mud in a fermentation cellar used for producing sauce-flavour Chinese liquors.</title>
        <authorList>
            <person name="Yang F."/>
            <person name="Wang H."/>
            <person name="Chen L.Q."/>
            <person name="Zhou N."/>
            <person name="Lu J.J."/>
            <person name="Pu X.X."/>
            <person name="Wan B."/>
            <person name="Wang L."/>
            <person name="Liu S.J."/>
        </authorList>
    </citation>
    <scope>NUCLEOTIDE SEQUENCE [LARGE SCALE GENOMIC DNA]</scope>
    <source>
        <strain evidence="2 3">MT-113</strain>
    </source>
</reference>
<protein>
    <submittedName>
        <fullName evidence="2">ABC transporter permease</fullName>
    </submittedName>
</protein>
<keyword evidence="1" id="KW-0472">Membrane</keyword>
<dbReference type="InterPro" id="IPR010540">
    <property type="entry name" value="CmpB_TMEM229"/>
</dbReference>
<feature type="transmembrane region" description="Helical" evidence="1">
    <location>
        <begin position="6"/>
        <end position="26"/>
    </location>
</feature>
<evidence type="ECO:0000256" key="1">
    <source>
        <dbReference type="SAM" id="Phobius"/>
    </source>
</evidence>
<dbReference type="RefSeq" id="WP_369868544.1">
    <property type="nucleotide sequence ID" value="NZ_JBGFFE010000004.1"/>
</dbReference>
<evidence type="ECO:0000313" key="2">
    <source>
        <dbReference type="EMBL" id="MEY8762899.1"/>
    </source>
</evidence>
<keyword evidence="1" id="KW-1133">Transmembrane helix</keyword>
<accession>A0ABV4DUG9</accession>
<dbReference type="EMBL" id="JBGFFE010000004">
    <property type="protein sequence ID" value="MEY8762899.1"/>
    <property type="molecule type" value="Genomic_DNA"/>
</dbReference>
<evidence type="ECO:0000313" key="3">
    <source>
        <dbReference type="Proteomes" id="UP001565220"/>
    </source>
</evidence>
<keyword evidence="1" id="KW-0812">Transmembrane</keyword>
<organism evidence="2 3">
    <name type="scientific">Clostridium lapidicellarium</name>
    <dbReference type="NCBI Taxonomy" id="3240931"/>
    <lineage>
        <taxon>Bacteria</taxon>
        <taxon>Bacillati</taxon>
        <taxon>Bacillota</taxon>
        <taxon>Clostridia</taxon>
        <taxon>Eubacteriales</taxon>
        <taxon>Clostridiaceae</taxon>
        <taxon>Clostridium</taxon>
    </lineage>
</organism>
<feature type="transmembrane region" description="Helical" evidence="1">
    <location>
        <begin position="120"/>
        <end position="142"/>
    </location>
</feature>
<name>A0ABV4DUG9_9CLOT</name>
<feature type="transmembrane region" description="Helical" evidence="1">
    <location>
        <begin position="38"/>
        <end position="58"/>
    </location>
</feature>
<sequence>MNSYITLFLFFTFYSFLGWTIETIFASMNRKSFVNRGFLSGPFCPIYGTGAVLVLQISSLTGTYSENHPILIGISLSVVMVTLLEYATGFILEKLFNCKWWDYSDNYANIRGYICPQYSLLWGILAFLVVQIIQPLASSAFLYVPYKAKSYIVLFLMIYFMLDTVKSTIDALKLRNIIVNRLNFSEGTYYNKIMKYERFLKACPRMMILILEMANQNIRGAVNDKIYKIKIAFKNIL</sequence>
<comment type="caution">
    <text evidence="2">The sequence shown here is derived from an EMBL/GenBank/DDBJ whole genome shotgun (WGS) entry which is preliminary data.</text>
</comment>
<proteinExistence type="predicted"/>
<keyword evidence="3" id="KW-1185">Reference proteome</keyword>
<dbReference type="Proteomes" id="UP001565220">
    <property type="component" value="Unassembled WGS sequence"/>
</dbReference>
<feature type="transmembrane region" description="Helical" evidence="1">
    <location>
        <begin position="148"/>
        <end position="165"/>
    </location>
</feature>
<dbReference type="Pfam" id="PF06541">
    <property type="entry name" value="ABC_trans_CmpB"/>
    <property type="match status" value="1"/>
</dbReference>
<feature type="transmembrane region" description="Helical" evidence="1">
    <location>
        <begin position="70"/>
        <end position="92"/>
    </location>
</feature>
<gene>
    <name evidence="2" type="ORF">AB8S09_04445</name>
</gene>